<gene>
    <name evidence="2" type="ORF">GC250_01740</name>
</gene>
<evidence type="ECO:0000313" key="2">
    <source>
        <dbReference type="EMBL" id="MUN28216.1"/>
    </source>
</evidence>
<dbReference type="SUPFAM" id="SSF53335">
    <property type="entry name" value="S-adenosyl-L-methionine-dependent methyltransferases"/>
    <property type="match status" value="1"/>
</dbReference>
<sequence>MCEKEHRFYKVNGYYDFVLKDVKVDDVLEKVAPLYENLWAPVGMFLTSHRTYGSIMREISDFVSGEVVVDVGTGPGRLFDFVKCSTCVGVDLSTRFLLMLVNKRKNVIAVKGNALGLPIANEVADGVSSSFVLHMLPNPSVAIKELSRITKRGGHVAVTVLANKNVISSFLSKWWKLEIKSKDLYLSYFKENGIQVNETKDMGPWVMIKGTKL</sequence>
<dbReference type="Gene3D" id="3.40.50.150">
    <property type="entry name" value="Vaccinia Virus protein VP39"/>
    <property type="match status" value="1"/>
</dbReference>
<keyword evidence="3" id="KW-1185">Reference proteome</keyword>
<dbReference type="GO" id="GO:0032259">
    <property type="term" value="P:methylation"/>
    <property type="evidence" value="ECO:0007669"/>
    <property type="project" value="UniProtKB-KW"/>
</dbReference>
<comment type="caution">
    <text evidence="2">The sequence shown here is derived from an EMBL/GenBank/DDBJ whole genome shotgun (WGS) entry which is preliminary data.</text>
</comment>
<dbReference type="AlphaFoldDB" id="A0A6A9QGK5"/>
<dbReference type="PANTHER" id="PTHR43591">
    <property type="entry name" value="METHYLTRANSFERASE"/>
    <property type="match status" value="1"/>
</dbReference>
<evidence type="ECO:0000313" key="3">
    <source>
        <dbReference type="Proteomes" id="UP000470772"/>
    </source>
</evidence>
<feature type="domain" description="Methyltransferase type 11" evidence="1">
    <location>
        <begin position="69"/>
        <end position="157"/>
    </location>
</feature>
<accession>A0A6A9QGK5</accession>
<name>A0A6A9QGK5_SULME</name>
<dbReference type="InterPro" id="IPR029063">
    <property type="entry name" value="SAM-dependent_MTases_sf"/>
</dbReference>
<proteinExistence type="predicted"/>
<keyword evidence="2" id="KW-0808">Transferase</keyword>
<keyword evidence="2" id="KW-0489">Methyltransferase</keyword>
<dbReference type="OrthoDB" id="1018at2157"/>
<protein>
    <submittedName>
        <fullName evidence="2">Methyltransferase domain-containing protein</fullName>
    </submittedName>
</protein>
<dbReference type="PANTHER" id="PTHR43591:SF24">
    <property type="entry name" value="2-METHOXY-6-POLYPRENYL-1,4-BENZOQUINOL METHYLASE, MITOCHONDRIAL"/>
    <property type="match status" value="1"/>
</dbReference>
<dbReference type="EMBL" id="WGGD01000005">
    <property type="protein sequence ID" value="MUN28216.1"/>
    <property type="molecule type" value="Genomic_DNA"/>
</dbReference>
<dbReference type="Pfam" id="PF08241">
    <property type="entry name" value="Methyltransf_11"/>
    <property type="match status" value="1"/>
</dbReference>
<dbReference type="RefSeq" id="WP_054838199.1">
    <property type="nucleotide sequence ID" value="NZ_BBBY01000006.1"/>
</dbReference>
<dbReference type="Proteomes" id="UP000470772">
    <property type="component" value="Unassembled WGS sequence"/>
</dbReference>
<dbReference type="GO" id="GO:0008757">
    <property type="term" value="F:S-adenosylmethionine-dependent methyltransferase activity"/>
    <property type="evidence" value="ECO:0007669"/>
    <property type="project" value="InterPro"/>
</dbReference>
<dbReference type="InterPro" id="IPR013216">
    <property type="entry name" value="Methyltransf_11"/>
</dbReference>
<reference evidence="2 3" key="1">
    <citation type="submission" date="2019-10" db="EMBL/GenBank/DDBJ databases">
        <title>Sequencing and Assembly of Multiple Reported Metal-Biooxidizing Members of the Extremely Thermoacidophilic Archaeal Family Sulfolobaceae.</title>
        <authorList>
            <person name="Counts J.A."/>
            <person name="Kelly R.M."/>
        </authorList>
    </citation>
    <scope>NUCLEOTIDE SEQUENCE [LARGE SCALE GENOMIC DNA]</scope>
    <source>
        <strain evidence="2 3">DSM 6482</strain>
    </source>
</reference>
<evidence type="ECO:0000259" key="1">
    <source>
        <dbReference type="Pfam" id="PF08241"/>
    </source>
</evidence>
<organism evidence="2 3">
    <name type="scientific">Sulfuracidifex metallicus DSM 6482 = JCM 9184</name>
    <dbReference type="NCBI Taxonomy" id="523847"/>
    <lineage>
        <taxon>Archaea</taxon>
        <taxon>Thermoproteota</taxon>
        <taxon>Thermoprotei</taxon>
        <taxon>Sulfolobales</taxon>
        <taxon>Sulfolobaceae</taxon>
        <taxon>Sulfuracidifex</taxon>
    </lineage>
</organism>
<dbReference type="CDD" id="cd02440">
    <property type="entry name" value="AdoMet_MTases"/>
    <property type="match status" value="1"/>
</dbReference>